<dbReference type="GO" id="GO:0016020">
    <property type="term" value="C:membrane"/>
    <property type="evidence" value="ECO:0007669"/>
    <property type="project" value="InterPro"/>
</dbReference>
<evidence type="ECO:0000256" key="5">
    <source>
        <dbReference type="SAM" id="MobiDB-lite"/>
    </source>
</evidence>
<comment type="similarity">
    <text evidence="2">Belongs to the membrane fusion protein (MFP) (TC 8.A.1) family.</text>
</comment>
<organism evidence="8 9">
    <name type="scientific">Brevibacillus aydinogluensis</name>
    <dbReference type="NCBI Taxonomy" id="927786"/>
    <lineage>
        <taxon>Bacteria</taxon>
        <taxon>Bacillati</taxon>
        <taxon>Bacillota</taxon>
        <taxon>Bacilli</taxon>
        <taxon>Bacillales</taxon>
        <taxon>Paenibacillaceae</taxon>
        <taxon>Brevibacillus</taxon>
    </lineage>
</organism>
<dbReference type="PANTHER" id="PTHR32347">
    <property type="entry name" value="EFFLUX SYSTEM COMPONENT YKNX-RELATED"/>
    <property type="match status" value="1"/>
</dbReference>
<evidence type="ECO:0000313" key="9">
    <source>
        <dbReference type="Proteomes" id="UP001189619"/>
    </source>
</evidence>
<dbReference type="Gene3D" id="2.40.50.100">
    <property type="match status" value="1"/>
</dbReference>
<dbReference type="AlphaFoldDB" id="A0AA48M901"/>
<comment type="subcellular location">
    <subcellularLocation>
        <location evidence="1">Cell envelope</location>
    </subcellularLocation>
</comment>
<dbReference type="RefSeq" id="WP_304415068.1">
    <property type="nucleotide sequence ID" value="NZ_OY569118.1"/>
</dbReference>
<name>A0AA48M901_9BACL</name>
<dbReference type="InterPro" id="IPR058792">
    <property type="entry name" value="Beta-barrel_RND_2"/>
</dbReference>
<dbReference type="Proteomes" id="UP001189619">
    <property type="component" value="Chromosome"/>
</dbReference>
<proteinExistence type="inferred from homology"/>
<protein>
    <submittedName>
        <fullName evidence="8">Efflux transporter periplasmic adaptor subunit</fullName>
    </submittedName>
</protein>
<dbReference type="SUPFAM" id="SSF111369">
    <property type="entry name" value="HlyD-like secretion proteins"/>
    <property type="match status" value="2"/>
</dbReference>
<feature type="compositionally biased region" description="Gly residues" evidence="5">
    <location>
        <begin position="494"/>
        <end position="523"/>
    </location>
</feature>
<feature type="coiled-coil region" evidence="4">
    <location>
        <begin position="109"/>
        <end position="194"/>
    </location>
</feature>
<keyword evidence="9" id="KW-1185">Reference proteome</keyword>
<dbReference type="GO" id="GO:0030313">
    <property type="term" value="C:cell envelope"/>
    <property type="evidence" value="ECO:0007669"/>
    <property type="project" value="UniProtKB-SubCell"/>
</dbReference>
<dbReference type="GO" id="GO:0022857">
    <property type="term" value="F:transmembrane transporter activity"/>
    <property type="evidence" value="ECO:0007669"/>
    <property type="project" value="InterPro"/>
</dbReference>
<evidence type="ECO:0000256" key="2">
    <source>
        <dbReference type="ARBA" id="ARBA00009477"/>
    </source>
</evidence>
<keyword evidence="6" id="KW-0472">Membrane</keyword>
<keyword evidence="3 4" id="KW-0175">Coiled coil</keyword>
<dbReference type="EMBL" id="OY569118">
    <property type="protein sequence ID" value="CAJ1001241.1"/>
    <property type="molecule type" value="Genomic_DNA"/>
</dbReference>
<evidence type="ECO:0000256" key="1">
    <source>
        <dbReference type="ARBA" id="ARBA00004196"/>
    </source>
</evidence>
<dbReference type="InterPro" id="IPR050465">
    <property type="entry name" value="UPF0194_transport"/>
</dbReference>
<evidence type="ECO:0000259" key="7">
    <source>
        <dbReference type="Pfam" id="PF25954"/>
    </source>
</evidence>
<evidence type="ECO:0000256" key="4">
    <source>
        <dbReference type="SAM" id="Coils"/>
    </source>
</evidence>
<dbReference type="Gene3D" id="2.40.420.20">
    <property type="match status" value="1"/>
</dbReference>
<dbReference type="InterPro" id="IPR006143">
    <property type="entry name" value="RND_pump_MFP"/>
</dbReference>
<dbReference type="KEGG" id="bayd:BSPP4475_02770"/>
<feature type="domain" description="CusB-like beta-barrel" evidence="7">
    <location>
        <begin position="326"/>
        <end position="398"/>
    </location>
</feature>
<gene>
    <name evidence="8" type="ORF">BSPP4475_02770</name>
</gene>
<feature type="transmembrane region" description="Helical" evidence="6">
    <location>
        <begin position="21"/>
        <end position="39"/>
    </location>
</feature>
<evidence type="ECO:0000256" key="6">
    <source>
        <dbReference type="SAM" id="Phobius"/>
    </source>
</evidence>
<feature type="region of interest" description="Disordered" evidence="5">
    <location>
        <begin position="484"/>
        <end position="523"/>
    </location>
</feature>
<accession>A0AA48M901</accession>
<dbReference type="PRINTS" id="PR01490">
    <property type="entry name" value="RTXTOXIND"/>
</dbReference>
<dbReference type="NCBIfam" id="TIGR01730">
    <property type="entry name" value="RND_mfp"/>
    <property type="match status" value="1"/>
</dbReference>
<keyword evidence="6" id="KW-0812">Transmembrane</keyword>
<dbReference type="Gene3D" id="2.40.30.170">
    <property type="match status" value="1"/>
</dbReference>
<reference evidence="8" key="1">
    <citation type="submission" date="2023-07" db="EMBL/GenBank/DDBJ databases">
        <authorList>
            <person name="Ivanov I."/>
            <person name="Teneva D."/>
            <person name="Stoikov I."/>
        </authorList>
    </citation>
    <scope>NUCLEOTIDE SEQUENCE</scope>
    <source>
        <strain evidence="8">4475</strain>
    </source>
</reference>
<sequence>MSEYAKRNLALFLPGKNRRRVVTIGLVAVLLGGAGTFAYQKWASSQSPASVMLVETVKRGNVTETVFASGTVQASKRVSLSASSGNAVIKSIRVNVGDRVKAGQVLAELDDSEARLQVKNAEANLLSAKAHLAEVTKPKTAAEINALQAKVNQAKAALDAAQSGYDAKKADYDVEKAKANLENAQRTYNTQSALYNQDIISKSEYEQAKSSLDQAQLEYNSAVLARSQTQAKVKSELEQARATYETAVADLQEAKAGPDSSAVQSAQAAVAQAEAQWQQQVKNLQDTTIKAPMDGVIVQINGNVGESPSNPFIIMDNSDAGNLEVLAHVSESDIGKVKAGLSASFTTSSYADQTFAGKVKLVYPEATTDSGVTTYQVLLSVDNKDGLLKTGMTVNASIVVGTHENVLYVPAAALKTQNGKDGVYLASAKGEAGAAQTGGAAAGRNAARFRFQPVTIGYFSSDRVEITSGLQEGDQVVLTFENTAASGSSSRSNGMGGFPGFGGMGGPGGGPGGGFGGGMRGNR</sequence>
<evidence type="ECO:0000256" key="3">
    <source>
        <dbReference type="ARBA" id="ARBA00023054"/>
    </source>
</evidence>
<dbReference type="Pfam" id="PF25954">
    <property type="entry name" value="Beta-barrel_RND_2"/>
    <property type="match status" value="1"/>
</dbReference>
<dbReference type="Gene3D" id="1.10.287.470">
    <property type="entry name" value="Helix hairpin bin"/>
    <property type="match status" value="1"/>
</dbReference>
<evidence type="ECO:0000313" key="8">
    <source>
        <dbReference type="EMBL" id="CAJ1001241.1"/>
    </source>
</evidence>
<keyword evidence="6" id="KW-1133">Transmembrane helix</keyword>